<evidence type="ECO:0000313" key="2">
    <source>
        <dbReference type="EMBL" id="UOQ65179.1"/>
    </source>
</evidence>
<reference evidence="2" key="1">
    <citation type="submission" date="2022-04" db="EMBL/GenBank/DDBJ databases">
        <title>Hymenobacter sp. isolated from the air.</title>
        <authorList>
            <person name="Won M."/>
            <person name="Lee C.-M."/>
            <person name="Woen H.-Y."/>
            <person name="Kwon S.-W."/>
        </authorList>
    </citation>
    <scope>NUCLEOTIDE SEQUENCE</scope>
    <source>
        <strain evidence="2">5420S-77</strain>
    </source>
</reference>
<gene>
    <name evidence="2" type="ORF">MUN86_16675</name>
</gene>
<organism evidence="2 3">
    <name type="scientific">Hymenobacter volaticus</name>
    <dbReference type="NCBI Taxonomy" id="2932254"/>
    <lineage>
        <taxon>Bacteria</taxon>
        <taxon>Pseudomonadati</taxon>
        <taxon>Bacteroidota</taxon>
        <taxon>Cytophagia</taxon>
        <taxon>Cytophagales</taxon>
        <taxon>Hymenobacteraceae</taxon>
        <taxon>Hymenobacter</taxon>
    </lineage>
</organism>
<keyword evidence="3" id="KW-1185">Reference proteome</keyword>
<keyword evidence="1" id="KW-0732">Signal</keyword>
<dbReference type="Proteomes" id="UP000830401">
    <property type="component" value="Chromosome"/>
</dbReference>
<evidence type="ECO:0000256" key="1">
    <source>
        <dbReference type="SAM" id="SignalP"/>
    </source>
</evidence>
<sequence length="73" mass="7900">MKTYLLGLLLVLGFSASAQKPMSFTLKGTIGKLNSPAKVFLLQDGSFNDFAVLHNGAFELKGTVDVPNTPCYY</sequence>
<dbReference type="EMBL" id="CP095061">
    <property type="protein sequence ID" value="UOQ65179.1"/>
    <property type="molecule type" value="Genomic_DNA"/>
</dbReference>
<protein>
    <submittedName>
        <fullName evidence="2">DUF4369 domain-containing protein</fullName>
    </submittedName>
</protein>
<feature type="chain" id="PRO_5045425248" evidence="1">
    <location>
        <begin position="21"/>
        <end position="73"/>
    </location>
</feature>
<feature type="signal peptide" evidence="1">
    <location>
        <begin position="1"/>
        <end position="20"/>
    </location>
</feature>
<name>A0ABY4G3E8_9BACT</name>
<dbReference type="RefSeq" id="WP_245119188.1">
    <property type="nucleotide sequence ID" value="NZ_CP095061.1"/>
</dbReference>
<evidence type="ECO:0000313" key="3">
    <source>
        <dbReference type="Proteomes" id="UP000830401"/>
    </source>
</evidence>
<proteinExistence type="predicted"/>
<accession>A0ABY4G3E8</accession>